<dbReference type="InterPro" id="IPR043702">
    <property type="entry name" value="Lipid_II_synth_GatD"/>
</dbReference>
<dbReference type="Proteomes" id="UP000681041">
    <property type="component" value="Chromosome"/>
</dbReference>
<dbReference type="PROSITE" id="PS51274">
    <property type="entry name" value="GATASE_COBBQ"/>
    <property type="match status" value="1"/>
</dbReference>
<evidence type="ECO:0000313" key="5">
    <source>
        <dbReference type="Proteomes" id="UP000681041"/>
    </source>
</evidence>
<accession>A0A8T8K5N4</accession>
<comment type="catalytic activity">
    <reaction evidence="2">
        <text>beta-D-GlcNAc-(1-&gt;4)-Mur2Ac(oyl-L-Ala-gamma-D-Glu-L-Lys-D-Ala-D-Ala)-di-trans,octa-cis-undecaprenyl diphosphate + L-glutamine + ATP + H2O = beta-D-GlcNAc-(1-&gt;4)-Mur2Ac(oyl-L-Ala-D-isoglutaminyl-L-Lys-D-Ala-D-Ala)-di-trans,octa-cis-undecaprenyl diphosphate + L-glutamate + ADP + phosphate + H(+)</text>
        <dbReference type="Rhea" id="RHEA:57928"/>
        <dbReference type="ChEBI" id="CHEBI:15377"/>
        <dbReference type="ChEBI" id="CHEBI:15378"/>
        <dbReference type="ChEBI" id="CHEBI:29985"/>
        <dbReference type="ChEBI" id="CHEBI:30616"/>
        <dbReference type="ChEBI" id="CHEBI:43474"/>
        <dbReference type="ChEBI" id="CHEBI:58359"/>
        <dbReference type="ChEBI" id="CHEBI:60033"/>
        <dbReference type="ChEBI" id="CHEBI:62233"/>
        <dbReference type="ChEBI" id="CHEBI:456216"/>
        <dbReference type="EC" id="6.3.5.13"/>
    </reaction>
</comment>
<protein>
    <recommendedName>
        <fullName evidence="2">Lipid II isoglutaminyl synthase (glutamine-hydrolyzing) subunit GatD</fullName>
        <ecNumber evidence="2">6.3.5.13</ecNumber>
    </recommendedName>
    <alternativeName>
        <fullName evidence="2">Lipid II isoglutaminyl synthase glutaminase subunit</fullName>
        <ecNumber evidence="2">3.5.1.2</ecNumber>
    </alternativeName>
</protein>
<dbReference type="GeneID" id="64819687"/>
<dbReference type="GO" id="GO:0008360">
    <property type="term" value="P:regulation of cell shape"/>
    <property type="evidence" value="ECO:0007669"/>
    <property type="project" value="UniProtKB-KW"/>
</dbReference>
<feature type="active site" evidence="2">
    <location>
        <position position="191"/>
    </location>
</feature>
<dbReference type="InterPro" id="IPR011698">
    <property type="entry name" value="GATase_3"/>
</dbReference>
<dbReference type="GO" id="GO:0009236">
    <property type="term" value="P:cobalamin biosynthetic process"/>
    <property type="evidence" value="ECO:0007669"/>
    <property type="project" value="InterPro"/>
</dbReference>
<keyword evidence="2" id="KW-0573">Peptidoglycan synthesis</keyword>
<evidence type="ECO:0000259" key="3">
    <source>
        <dbReference type="Pfam" id="PF07685"/>
    </source>
</evidence>
<dbReference type="InterPro" id="IPR033949">
    <property type="entry name" value="CobQ_GATase1"/>
</dbReference>
<dbReference type="InterPro" id="IPR029062">
    <property type="entry name" value="Class_I_gatase-like"/>
</dbReference>
<proteinExistence type="inferred from homology"/>
<dbReference type="HAMAP" id="MF_02213">
    <property type="entry name" value="Lipid_II_synth_GatD"/>
    <property type="match status" value="1"/>
</dbReference>
<dbReference type="PANTHER" id="PTHR21343">
    <property type="entry name" value="DETHIOBIOTIN SYNTHETASE"/>
    <property type="match status" value="1"/>
</dbReference>
<feature type="domain" description="CobB/CobQ-like glutamine amidotransferase" evidence="3">
    <location>
        <begin position="5"/>
        <end position="198"/>
    </location>
</feature>
<organism evidence="4 5">
    <name type="scientific">Methanobacterium alkalithermotolerans</name>
    <dbReference type="NCBI Taxonomy" id="2731220"/>
    <lineage>
        <taxon>Archaea</taxon>
        <taxon>Methanobacteriati</taxon>
        <taxon>Methanobacteriota</taxon>
        <taxon>Methanomada group</taxon>
        <taxon>Methanobacteria</taxon>
        <taxon>Methanobacteriales</taxon>
        <taxon>Methanobacteriaceae</taxon>
        <taxon>Methanobacterium</taxon>
    </lineage>
</organism>
<keyword evidence="2" id="KW-0961">Cell wall biogenesis/degradation</keyword>
<name>A0A8T8K5N4_9EURY</name>
<dbReference type="GO" id="GO:0140282">
    <property type="term" value="F:carbon-nitrogen ligase activity on lipid II"/>
    <property type="evidence" value="ECO:0007669"/>
    <property type="project" value="UniProtKB-UniRule"/>
</dbReference>
<keyword evidence="1 2" id="KW-0315">Glutamine amidotransferase</keyword>
<gene>
    <name evidence="2" type="primary">gatD</name>
    <name evidence="4" type="ORF">HYG87_02940</name>
</gene>
<evidence type="ECO:0000313" key="4">
    <source>
        <dbReference type="EMBL" id="QUH22805.1"/>
    </source>
</evidence>
<dbReference type="GO" id="GO:0071555">
    <property type="term" value="P:cell wall organization"/>
    <property type="evidence" value="ECO:0007669"/>
    <property type="project" value="UniProtKB-KW"/>
</dbReference>
<feature type="active site" description="Nucleophile" evidence="2">
    <location>
        <position position="93"/>
    </location>
</feature>
<dbReference type="Gene3D" id="3.40.50.880">
    <property type="match status" value="1"/>
</dbReference>
<reference evidence="4" key="1">
    <citation type="submission" date="2020-07" db="EMBL/GenBank/DDBJ databases">
        <title>Methanobacterium. sp. MethCan genome.</title>
        <authorList>
            <person name="Postec A."/>
            <person name="Quemeneur M."/>
        </authorList>
    </citation>
    <scope>NUCLEOTIDE SEQUENCE</scope>
    <source>
        <strain evidence="4">MethCAN</strain>
    </source>
</reference>
<dbReference type="OrthoDB" id="67837at2157"/>
<evidence type="ECO:0000256" key="2">
    <source>
        <dbReference type="HAMAP-Rule" id="MF_02213"/>
    </source>
</evidence>
<comment type="similarity">
    <text evidence="2">Belongs to the CobB/CobQ family. GatD subfamily.</text>
</comment>
<dbReference type="RefSeq" id="WP_211533752.1">
    <property type="nucleotide sequence ID" value="NZ_CP058560.1"/>
</dbReference>
<keyword evidence="2" id="KW-0436">Ligase</keyword>
<dbReference type="KEGG" id="meme:HYG87_02940"/>
<keyword evidence="5" id="KW-1185">Reference proteome</keyword>
<dbReference type="EC" id="6.3.5.13" evidence="2"/>
<comment type="catalytic activity">
    <reaction evidence="2">
        <text>L-glutamine + H2O = L-glutamate + NH4(+)</text>
        <dbReference type="Rhea" id="RHEA:15889"/>
        <dbReference type="ChEBI" id="CHEBI:15377"/>
        <dbReference type="ChEBI" id="CHEBI:28938"/>
        <dbReference type="ChEBI" id="CHEBI:29985"/>
        <dbReference type="ChEBI" id="CHEBI:58359"/>
        <dbReference type="EC" id="3.5.1.2"/>
    </reaction>
</comment>
<comment type="function">
    <text evidence="2">The lipid II isoglutaminyl synthase complex catalyzes the formation of alpha-D-isoglutamine in the cell wall lipid II stem peptide. The GatD subunit catalyzes the hydrolysis of glutamine to glutamate and ammonia. The resulting ammonia molecule is channeled to the active site of MurT.</text>
</comment>
<keyword evidence="2" id="KW-0133">Cell shape</keyword>
<dbReference type="GO" id="GO:0004359">
    <property type="term" value="F:glutaminase activity"/>
    <property type="evidence" value="ECO:0007669"/>
    <property type="project" value="UniProtKB-UniRule"/>
</dbReference>
<dbReference type="SUPFAM" id="SSF52317">
    <property type="entry name" value="Class I glutamine amidotransferase-like"/>
    <property type="match status" value="1"/>
</dbReference>
<comment type="subunit">
    <text evidence="2">Forms a heterodimer with MurT.</text>
</comment>
<dbReference type="Pfam" id="PF07685">
    <property type="entry name" value="GATase_3"/>
    <property type="match status" value="1"/>
</dbReference>
<sequence>MEINIFQMYPDLLNLYGDLGNVTCLKKRCEWLGIQANIVNFSINQEVSLQEGDIFFIGGGSDRGQSLIYSHLQKYKKQLEELIDENKVFLAICGGYQLLGNKYIDAEGNEMPGLEIFDYETKSEEGRLIGNIITENTLGLKPDTLVGFENHGGRTYHDLQPLGKVISGYGNNGKDEKEGMVYKNCIGTYLHGPLLPKNPHLADYLILKALERKYEIKSLDKLDDKIEYSAHEKVIKLYSPR</sequence>
<dbReference type="AlphaFoldDB" id="A0A8T8K5N4"/>
<dbReference type="CDD" id="cd01750">
    <property type="entry name" value="GATase1_CobQ"/>
    <property type="match status" value="1"/>
</dbReference>
<feature type="binding site" evidence="2">
    <location>
        <position position="127"/>
    </location>
    <ligand>
        <name>substrate</name>
    </ligand>
</feature>
<dbReference type="EMBL" id="CP058560">
    <property type="protein sequence ID" value="QUH22805.1"/>
    <property type="molecule type" value="Genomic_DNA"/>
</dbReference>
<keyword evidence="2" id="KW-0378">Hydrolase</keyword>
<evidence type="ECO:0000256" key="1">
    <source>
        <dbReference type="ARBA" id="ARBA00022962"/>
    </source>
</evidence>
<comment type="pathway">
    <text evidence="2">Cell wall biogenesis; peptidoglycan biosynthesis.</text>
</comment>
<dbReference type="PANTHER" id="PTHR21343:SF9">
    <property type="entry name" value="LIPID II ISOGLUTAMINYL SYNTHASE (GLUTAMINE-HYDROLYZING) SUBUNIT GATD"/>
    <property type="match status" value="1"/>
</dbReference>
<dbReference type="EC" id="3.5.1.2" evidence="2"/>